<sequence length="377" mass="40538">MVKEYDAVVVGAGPAGSTTALRLAEAGAKVLVVDKARFPRDKPCGGGMTLRAVRQCPVDPSPVVEDKVDVVELRFRYDESVVRHAKQPVVWMTQRRRLDAFLLDAARERGADVREETRVSFEDGNVLVLNGTERVRATAIVGADGANGMSAKALGLGGGIVHGVAYEGNAAWGVLDRDRYKHRAIIELADIPGGYGWVFAKGDHANVGVGAWLDEGPKLREFLDRLCEAHGIEASQLDALRGHRLPLRRPGTTIAGRQALLVGDAAGLVDPTSGDGMYECFVSSARASEAILDLLAGRTSTLVPYEAAVDAALGPLHKASWKLKIALDRWPRASWRVARTRLLWSSVERLLSGEIGAPGDEHGLARIPLRALSVLGR</sequence>
<evidence type="ECO:0000259" key="1">
    <source>
        <dbReference type="Pfam" id="PF01494"/>
    </source>
</evidence>
<dbReference type="GO" id="GO:0016628">
    <property type="term" value="F:oxidoreductase activity, acting on the CH-CH group of donors, NAD or NADP as acceptor"/>
    <property type="evidence" value="ECO:0007669"/>
    <property type="project" value="InterPro"/>
</dbReference>
<dbReference type="Gene3D" id="3.50.50.60">
    <property type="entry name" value="FAD/NAD(P)-binding domain"/>
    <property type="match status" value="1"/>
</dbReference>
<dbReference type="PRINTS" id="PR00420">
    <property type="entry name" value="RNGMNOXGNASE"/>
</dbReference>
<name>A0A6J6NRG5_9ZZZZ</name>
<feature type="domain" description="FAD-binding" evidence="1">
    <location>
        <begin position="5"/>
        <end position="157"/>
    </location>
</feature>
<protein>
    <submittedName>
        <fullName evidence="2">Unannotated protein</fullName>
    </submittedName>
</protein>
<dbReference type="InterPro" id="IPR002938">
    <property type="entry name" value="FAD-bd"/>
</dbReference>
<dbReference type="EMBL" id="CAEZXP010000001">
    <property type="protein sequence ID" value="CAB4686893.1"/>
    <property type="molecule type" value="Genomic_DNA"/>
</dbReference>
<dbReference type="InterPro" id="IPR036188">
    <property type="entry name" value="FAD/NAD-bd_sf"/>
</dbReference>
<dbReference type="GO" id="GO:0071949">
    <property type="term" value="F:FAD binding"/>
    <property type="evidence" value="ECO:0007669"/>
    <property type="project" value="InterPro"/>
</dbReference>
<dbReference type="PANTHER" id="PTHR42685">
    <property type="entry name" value="GERANYLGERANYL DIPHOSPHATE REDUCTASE"/>
    <property type="match status" value="1"/>
</dbReference>
<reference evidence="2" key="1">
    <citation type="submission" date="2020-05" db="EMBL/GenBank/DDBJ databases">
        <authorList>
            <person name="Chiriac C."/>
            <person name="Salcher M."/>
            <person name="Ghai R."/>
            <person name="Kavagutti S V."/>
        </authorList>
    </citation>
    <scope>NUCLEOTIDE SEQUENCE</scope>
</reference>
<dbReference type="InterPro" id="IPR050407">
    <property type="entry name" value="Geranylgeranyl_reductase"/>
</dbReference>
<dbReference type="AlphaFoldDB" id="A0A6J6NRG5"/>
<accession>A0A6J6NRG5</accession>
<dbReference type="PANTHER" id="PTHR42685:SF22">
    <property type="entry name" value="CONDITIONED MEDIUM FACTOR RECEPTOR 1"/>
    <property type="match status" value="1"/>
</dbReference>
<organism evidence="2">
    <name type="scientific">freshwater metagenome</name>
    <dbReference type="NCBI Taxonomy" id="449393"/>
    <lineage>
        <taxon>unclassified sequences</taxon>
        <taxon>metagenomes</taxon>
        <taxon>ecological metagenomes</taxon>
    </lineage>
</organism>
<evidence type="ECO:0000313" key="2">
    <source>
        <dbReference type="EMBL" id="CAB4686893.1"/>
    </source>
</evidence>
<dbReference type="NCBIfam" id="TIGR02032">
    <property type="entry name" value="GG-red-SF"/>
    <property type="match status" value="1"/>
</dbReference>
<proteinExistence type="predicted"/>
<dbReference type="SUPFAM" id="SSF51905">
    <property type="entry name" value="FAD/NAD(P)-binding domain"/>
    <property type="match status" value="1"/>
</dbReference>
<dbReference type="InterPro" id="IPR011777">
    <property type="entry name" value="Geranylgeranyl_Rdtase_fam"/>
</dbReference>
<dbReference type="Pfam" id="PF01494">
    <property type="entry name" value="FAD_binding_3"/>
    <property type="match status" value="1"/>
</dbReference>
<gene>
    <name evidence="2" type="ORF">UFOPK2399_00420</name>
</gene>